<dbReference type="Proteomes" id="UP001237642">
    <property type="component" value="Unassembled WGS sequence"/>
</dbReference>
<protein>
    <submittedName>
        <fullName evidence="2">Uncharacterized protein</fullName>
    </submittedName>
</protein>
<gene>
    <name evidence="2" type="ORF">POM88_035930</name>
</gene>
<proteinExistence type="predicted"/>
<comment type="caution">
    <text evidence="2">The sequence shown here is derived from an EMBL/GenBank/DDBJ whole genome shotgun (WGS) entry which is preliminary data.</text>
</comment>
<keyword evidence="3" id="KW-1185">Reference proteome</keyword>
<feature type="transmembrane region" description="Helical" evidence="1">
    <location>
        <begin position="34"/>
        <end position="54"/>
    </location>
</feature>
<dbReference type="AlphaFoldDB" id="A0AAD8HP50"/>
<keyword evidence="1" id="KW-1133">Transmembrane helix</keyword>
<reference evidence="2" key="1">
    <citation type="submission" date="2023-02" db="EMBL/GenBank/DDBJ databases">
        <title>Genome of toxic invasive species Heracleum sosnowskyi carries increased number of genes despite the absence of recent whole-genome duplications.</title>
        <authorList>
            <person name="Schelkunov M."/>
            <person name="Shtratnikova V."/>
            <person name="Makarenko M."/>
            <person name="Klepikova A."/>
            <person name="Omelchenko D."/>
            <person name="Novikova G."/>
            <person name="Obukhova E."/>
            <person name="Bogdanov V."/>
            <person name="Penin A."/>
            <person name="Logacheva M."/>
        </authorList>
    </citation>
    <scope>NUCLEOTIDE SEQUENCE</scope>
    <source>
        <strain evidence="2">Hsosn_3</strain>
        <tissue evidence="2">Leaf</tissue>
    </source>
</reference>
<keyword evidence="1" id="KW-0812">Transmembrane</keyword>
<evidence type="ECO:0000313" key="2">
    <source>
        <dbReference type="EMBL" id="KAK1369838.1"/>
    </source>
</evidence>
<reference evidence="2" key="2">
    <citation type="submission" date="2023-05" db="EMBL/GenBank/DDBJ databases">
        <authorList>
            <person name="Schelkunov M.I."/>
        </authorList>
    </citation>
    <scope>NUCLEOTIDE SEQUENCE</scope>
    <source>
        <strain evidence="2">Hsosn_3</strain>
        <tissue evidence="2">Leaf</tissue>
    </source>
</reference>
<sequence length="123" mass="14129">MTYTLLLNFNELLYPQIQTLQDSPSLHPFIHFNWVINFPHSPILGAFFALFLLLLQFRGSINVRITVLIPWVVIFYRNNSLPIGLSAHSLCFAAWILHLSSIHTLALFSCFNSTWTPFHLLGS</sequence>
<accession>A0AAD8HP50</accession>
<name>A0AAD8HP50_9APIA</name>
<evidence type="ECO:0000256" key="1">
    <source>
        <dbReference type="SAM" id="Phobius"/>
    </source>
</evidence>
<dbReference type="EMBL" id="JAUIZM010000008">
    <property type="protein sequence ID" value="KAK1369838.1"/>
    <property type="molecule type" value="Genomic_DNA"/>
</dbReference>
<keyword evidence="1" id="KW-0472">Membrane</keyword>
<organism evidence="2 3">
    <name type="scientific">Heracleum sosnowskyi</name>
    <dbReference type="NCBI Taxonomy" id="360622"/>
    <lineage>
        <taxon>Eukaryota</taxon>
        <taxon>Viridiplantae</taxon>
        <taxon>Streptophyta</taxon>
        <taxon>Embryophyta</taxon>
        <taxon>Tracheophyta</taxon>
        <taxon>Spermatophyta</taxon>
        <taxon>Magnoliopsida</taxon>
        <taxon>eudicotyledons</taxon>
        <taxon>Gunneridae</taxon>
        <taxon>Pentapetalae</taxon>
        <taxon>asterids</taxon>
        <taxon>campanulids</taxon>
        <taxon>Apiales</taxon>
        <taxon>Apiaceae</taxon>
        <taxon>Apioideae</taxon>
        <taxon>apioid superclade</taxon>
        <taxon>Tordylieae</taxon>
        <taxon>Tordyliinae</taxon>
        <taxon>Heracleum</taxon>
    </lineage>
</organism>
<evidence type="ECO:0000313" key="3">
    <source>
        <dbReference type="Proteomes" id="UP001237642"/>
    </source>
</evidence>